<dbReference type="SUPFAM" id="SSF51126">
    <property type="entry name" value="Pectin lyase-like"/>
    <property type="match status" value="1"/>
</dbReference>
<evidence type="ECO:0000313" key="4">
    <source>
        <dbReference type="EMBL" id="ADN74252.1"/>
    </source>
</evidence>
<dbReference type="InterPro" id="IPR039448">
    <property type="entry name" value="Beta_helix"/>
</dbReference>
<feature type="compositionally biased region" description="Pro residues" evidence="1">
    <location>
        <begin position="34"/>
        <end position="48"/>
    </location>
</feature>
<evidence type="ECO:0000313" key="5">
    <source>
        <dbReference type="Proteomes" id="UP000006683"/>
    </source>
</evidence>
<dbReference type="HOGENOM" id="CLU_012428_0_0_6"/>
<dbReference type="eggNOG" id="COG5434">
    <property type="taxonomic scope" value="Bacteria"/>
</dbReference>
<dbReference type="InterPro" id="IPR022442">
    <property type="entry name" value="SO_2930-like_dom"/>
</dbReference>
<feature type="signal peptide" evidence="2">
    <location>
        <begin position="1"/>
        <end position="22"/>
    </location>
</feature>
<dbReference type="NCBIfam" id="TIGR03805">
    <property type="entry name" value="beta_helix_1"/>
    <property type="match status" value="1"/>
</dbReference>
<gene>
    <name evidence="4" type="ordered locus">Fbal_0038</name>
</gene>
<feature type="chain" id="PRO_5003151686" description="Right handed beta helix domain-containing protein" evidence="2">
    <location>
        <begin position="23"/>
        <end position="888"/>
    </location>
</feature>
<keyword evidence="2" id="KW-0732">Signal</keyword>
<feature type="domain" description="Right handed beta helix" evidence="3">
    <location>
        <begin position="131"/>
        <end position="316"/>
    </location>
</feature>
<dbReference type="InterPro" id="IPR012334">
    <property type="entry name" value="Pectin_lyas_fold"/>
</dbReference>
<dbReference type="STRING" id="550540.Fbal_0038"/>
<dbReference type="OrthoDB" id="338827at2"/>
<accession>E1SV98</accession>
<evidence type="ECO:0000256" key="1">
    <source>
        <dbReference type="SAM" id="MobiDB-lite"/>
    </source>
</evidence>
<reference evidence="4 5" key="1">
    <citation type="journal article" date="2010" name="Stand. Genomic Sci.">
        <title>Complete genome sequence of Ferrimonas balearica type strain (PAT).</title>
        <authorList>
            <person name="Nolan M."/>
            <person name="Sikorski J."/>
            <person name="Davenport K."/>
            <person name="Lucas S."/>
            <person name="Glavina Del Rio T."/>
            <person name="Tice H."/>
            <person name="Cheng J."/>
            <person name="Goodwin L."/>
            <person name="Pitluck S."/>
            <person name="Liolios K."/>
            <person name="Ivanova N."/>
            <person name="Mavromatis K."/>
            <person name="Ovchinnikova G."/>
            <person name="Pati A."/>
            <person name="Chen A."/>
            <person name="Palaniappan K."/>
            <person name="Land M."/>
            <person name="Hauser L."/>
            <person name="Chang Y."/>
            <person name="Jeffries C."/>
            <person name="Tapia R."/>
            <person name="Brettin T."/>
            <person name="Detter J."/>
            <person name="Han C."/>
            <person name="Yasawong M."/>
            <person name="Rohde M."/>
            <person name="Tindall B."/>
            <person name="Goker M."/>
            <person name="Woyke T."/>
            <person name="Bristow J."/>
            <person name="Eisen J."/>
            <person name="Markowitz V."/>
            <person name="Hugenholtz P."/>
            <person name="Kyrpides N."/>
            <person name="Klenk H."/>
            <person name="Lapidus A."/>
        </authorList>
    </citation>
    <scope>NUCLEOTIDE SEQUENCE [LARGE SCALE GENOMIC DNA]</scope>
    <source>
        <strain evidence="5">DSM 9799 / CCM 4581 / KCTC 23876 / PAT</strain>
    </source>
</reference>
<dbReference type="Gene3D" id="2.160.20.10">
    <property type="entry name" value="Single-stranded right-handed beta-helix, Pectin lyase-like"/>
    <property type="match status" value="1"/>
</dbReference>
<protein>
    <recommendedName>
        <fullName evidence="3">Right handed beta helix domain-containing protein</fullName>
    </recommendedName>
</protein>
<evidence type="ECO:0000256" key="2">
    <source>
        <dbReference type="SAM" id="SignalP"/>
    </source>
</evidence>
<proteinExistence type="predicted"/>
<dbReference type="EMBL" id="CP002209">
    <property type="protein sequence ID" value="ADN74252.1"/>
    <property type="molecule type" value="Genomic_DNA"/>
</dbReference>
<organism evidence="4 5">
    <name type="scientific">Ferrimonas balearica (strain DSM 9799 / CCM 4581 / KCTC 23876 / PAT)</name>
    <dbReference type="NCBI Taxonomy" id="550540"/>
    <lineage>
        <taxon>Bacteria</taxon>
        <taxon>Pseudomonadati</taxon>
        <taxon>Pseudomonadota</taxon>
        <taxon>Gammaproteobacteria</taxon>
        <taxon>Alteromonadales</taxon>
        <taxon>Ferrimonadaceae</taxon>
        <taxon>Ferrimonas</taxon>
    </lineage>
</organism>
<dbReference type="NCBIfam" id="TIGR03806">
    <property type="entry name" value="chp_HNE_0200"/>
    <property type="match status" value="1"/>
</dbReference>
<sequence length="888" mass="94332">MREKRSWLLPTLLASAVALNLAGCGSDDETVTVTPPPPTTTPPEPEGPTFPEGAIMVEVGENLGANITEAFINAQSGDVIVLPEGEFKLDRTLLFDGDADGDGVFAKNVTIMGYGQDKTILDFSEAASGDGIFVQNAVNITIQDLSVNEAKNNGIKLKNSNGIILRRLATIWAGELNEENGAYGLYPVECQNILIEDTYVRGSADAGIYVGQSEYIVVRRNVAIENVAGIEIENSKYADVYDNHAVANTGGILVFDLPIGNHRYGSSVRIFDNLVEGNNTKNFANASANPAGVHIVPPGTGIIILSTDDVEIFNNVIRDHDTLSITASSFFIAEPDVTGAFAMNYAQPGGIIDDGWRAVPRNIHIHSNEITNSGSNPNGYLIEDIIGAYTQIHGVFPAILYDGLGEAVANSGLFAGPSAMIDYKEPPFAADGSDNVCVSNNGDVSLGQLYAGDHSPATLEVPDILFESSQDKLMNCTQVSLPVHTVTIGDEVFGCGIDDDTAGCDGGETVGNGGSIGEGEGGLVGDGDLSLCEASGSEVNWSALLGANCANLSDYNLFADSANPKGAANSGGMPYDLNSPLFTDYTSKYRYVFVPGGEAAAYDAQEVFDFPVGTVLVKTFAMPDDTATPGNENEEILETRLLIHREAGWSALPYVWNANKDEAVLAKPGSIMNQSVVHKGETIEFDYVVPSLNQCKQCHQYSGEDGIARFMPIGPKARHLNGNYEYADGSTNQLTAWTAHGILTGTPADLASIPTVPAFELLGNGDLSGATDAEVMDLAKGYLDINCAHCHRPEGNASNTGLKLEYWRPYEGNEQAHGECKSPVAYGGGSLGYDIVPGNPDESITHFRMAATEPGDRMPEIGRSLAHDAGVDLIREWITRLPAATCSE</sequence>
<dbReference type="Proteomes" id="UP000006683">
    <property type="component" value="Chromosome"/>
</dbReference>
<dbReference type="GeneID" id="67180286"/>
<dbReference type="SMART" id="SM00710">
    <property type="entry name" value="PbH1"/>
    <property type="match status" value="8"/>
</dbReference>
<keyword evidence="5" id="KW-1185">Reference proteome</keyword>
<dbReference type="InterPro" id="IPR006626">
    <property type="entry name" value="PbH1"/>
</dbReference>
<dbReference type="InterPro" id="IPR022269">
    <property type="entry name" value="SO_2930-like_C"/>
</dbReference>
<dbReference type="Pfam" id="PF13229">
    <property type="entry name" value="Beta_helix"/>
    <property type="match status" value="1"/>
</dbReference>
<feature type="region of interest" description="Disordered" evidence="1">
    <location>
        <begin position="26"/>
        <end position="49"/>
    </location>
</feature>
<evidence type="ECO:0000259" key="3">
    <source>
        <dbReference type="Pfam" id="PF13229"/>
    </source>
</evidence>
<dbReference type="InterPro" id="IPR011050">
    <property type="entry name" value="Pectin_lyase_fold/virulence"/>
</dbReference>
<dbReference type="KEGG" id="fbl:Fbal_0038"/>
<dbReference type="RefSeq" id="WP_013343558.1">
    <property type="nucleotide sequence ID" value="NC_014541.1"/>
</dbReference>
<name>E1SV98_FERBD</name>
<dbReference type="AlphaFoldDB" id="E1SV98"/>